<feature type="region of interest" description="Disordered" evidence="2">
    <location>
        <begin position="2272"/>
        <end position="2292"/>
    </location>
</feature>
<feature type="region of interest" description="Disordered" evidence="2">
    <location>
        <begin position="417"/>
        <end position="458"/>
    </location>
</feature>
<dbReference type="Pfam" id="PF00653">
    <property type="entry name" value="BIR"/>
    <property type="match status" value="1"/>
</dbReference>
<dbReference type="InterPro" id="IPR001370">
    <property type="entry name" value="BIR_rpt"/>
</dbReference>
<feature type="region of interest" description="Disordered" evidence="2">
    <location>
        <begin position="875"/>
        <end position="906"/>
    </location>
</feature>
<sequence>MAAAASPGSGSSTSSDWIVLRDGCLRCDEEGLRSLSYHPALNAILAVTSRGSIKVIDGTSGAILQASALHDVDLKAKPGGRVRCQYFPAVDKVLFVDDYAVGCRKDLNGILLLDTALQPPVAKPEDLVQLELPVTEAQQMLSACQEKIDVSNTEGYELFITQLKEGLKNTSHETAANHKVAKWATVTFHLPHHVLKLVAGAIVNELKKINQNVAALSVASSIMDRLSYLLSSARPELGVGPGRSVDRSLMYSEANRRETFTSWPHAGYRWAQPDPMAQAGFYHQPASTGDDRAMCFTCSVSEHERHSPNCPFVKGEHTQNVPLSVTLATSPAQFPNSLESSDKIACYGFGSCPQFLAAATKRGKICIWDVSKMMKVHLKFDINPYDPAILRQLILCGGEQSQQTLTESRRPTLAWLEESSSCSDLPKLEGDSDDQLEDSDSDEHSRSESVTGQQSQWESMDVSLGVTSLSVLQQPEKLQWEVVASVLEDTVKDLEELGANPSLNQAKAHGQAKAKDKVSDHHNIPFPCLLAGGLLSYRSASSTPMAGPPPTAPATTRRTTDVPLRTQGPDPSHSGPLQDQGSMEIETCNPQTAAQEQGFSNLVGSHPPSPSSLPAVRRTIPVLLLYSIREVDDKSSGQVFAQMNNLMSKGLHEEGFTVPQIIEMEFDTHEQLLLQDPPITYIQQFADAATNLAGLDGHMDKWSTLAAATASTPPRPGALVQCLRLPKQLEEENLYVDSITPCWDGVHLLVGLQRCGAESLSATNQVEALNNLNRLHSALCSQRKGDPLHSVANGVEGHHSGGSPPQTPLILPPGDQQQQQQRTPSGGSGGYLALYKLNYSTRIVTLDAEPVKVQQIWDPCDAITSLILLPPDVLDSREDDSEEAPEEAHSTGSKNGSSGFGAGPASSAASGTGTACGAATTSSSATVTCPSASAWGHKECKRLDVTGLGHLVVTTQAGYIMILDLSTLEVLAKVEPPIKEGSAEETDPFVSVTYCSGTDRLCACTKGGELHFLQIGGVCDDIDDGDMFIDGPISKGAELLHEGAKPCSNPSSPGITGVDLLVDQPLTTESLMSLVELTRFETLTPRFSATVPPCWVEVQQEQQQRRHPQHLHQQHHGDAAQHTRTWKLQTDGHFHMMAFLLAVTSFESDLRLSLVLPKACMVGHVDFKFLLNANIVNIPQIQVTLLKNKAPGLGKVSETAVDRQISFPLSSVLHANGERNVWLASGLDLSGHAGMLSLTSPKLVKGMAGGKYRSFLVHIKAVSDRAMEESPRPVVRMPSAKPQSTKAHSLVQRCAMLQFPDFHEKLLDALCRRTEDSPSTEHAQSLILDILCWLAGVFSNGPCSLREGKEGLLVKTRTRLTDIVRMCFFEAGRSIAHKCARFLALCISNGKGEPSQQGFGVCLLKAMLDNMPYLPAAATGGSVFWYFVLLNYVKEEDLAGCSTACAALLTTISRQLQDRLTPLEALLQTRYGLYSSPFDPVLFDLEVSGSSCKNAFNSSIGVQSDEIDLSDILSAAEGSFTALTGLLEVEPLHFTCISTSDGTRVERDDASMFTVSTFGVTPAVGGLSTGTVGEASTALSSAAQVALQSLSHAMVSAEQQLQVLQEKQQQLLKLQQQKAKLEAKLHQTTSAAANASGVGPIHNSVPSNASSAPGFFIHPSDVIPPTPKTTPLFMTPPLTPPNEAVSAAFSAELAHLFPGSMMDPGPVNLAAHKNSQKAKPSPMGSGLALAISQASHFLQPPPHQSIIIERMHSGARRFVTLDFGRPVLLTDALIPTCGDLASLSIDIWTLGEEVDGRRLVVATDISTHSLILHDLLPPPITVIGRYGSTNARAKIPLGFYYGHTYILPWESELKLMHDPLRGESEAASQPDVDQHLSMMVALQEDIQCRTLTCRLSTALTMPSTFYESQTRWWKRTSAFSQRTRTASSCSCNSTWLTTLSNGCACHWGPAAGHSVPSVLQSTFHAQACEELFKHLCISGTPKIRLHAGLLLVQLCGGERWWGQFLSNVLQELYNSEQLLIFPQDRFTLKLRVFMLLSCIGQRSLSNSGVLEGLLNLLDSLLSPLQQPQAAAQRRTEGIQWSFINNSLQSQNSSRSAKGSSSLDRLYSRKIRKQLVHHKQHFKDLIRLRRTAEWPRSTLDTESTTAKEAPEVEPLPFTLSHERCISVVQKLALFLLSMDFTCHADLLLFVCKVLARIANATRPTIHLCEVVSEQQLERLLLLLVGTDFNRGDISWGGAWAQYSLTCMLQDILAGELLSPSSLDIMDEVAGGEEAGASSSSAGADSDDSLPQPAPIPLVESIDEALVPDIIAGTTGTSSVFQSALFSLSEGAPPLSSLEKDKDIDFDLLQDLMDVDIDPLDIDLEKDPLAAKVFKPISSTWYDYWGADYGTYGYNPYIGGVGIPVSKPPVAAEKPCSQSLSVSVSQALDARLEVGLEQQAELMLKMMATLQADSILQALNSSSSTVSQASNGTDDSLLRALHGGGSPPASSLMVQPSSIPMLSACFNKLFSMLQVHHVQLESLLQLWLTLSLNTCSGGSEESGSDIFLFNASRVPTIPLNQASISSFLTVLAWYPNTSLRTWCLVLHSLTLMTNMAACGQCSTPTAFLLCGINTVCGIKSHQISVRRSHFPPTMG</sequence>
<feature type="compositionally biased region" description="Low complexity" evidence="2">
    <location>
        <begin position="2273"/>
        <end position="2282"/>
    </location>
</feature>
<accession>A0A5J5CS73</accession>
<protein>
    <recommendedName>
        <fullName evidence="5">UBC core domain-containing protein</fullName>
    </recommendedName>
</protein>
<dbReference type="CDD" id="cd00022">
    <property type="entry name" value="BIR"/>
    <property type="match status" value="1"/>
</dbReference>
<evidence type="ECO:0008006" key="5">
    <source>
        <dbReference type="Google" id="ProtNLM"/>
    </source>
</evidence>
<keyword evidence="1" id="KW-0175">Coiled coil</keyword>
<evidence type="ECO:0000256" key="2">
    <source>
        <dbReference type="SAM" id="MobiDB-lite"/>
    </source>
</evidence>
<dbReference type="SUPFAM" id="SSF57924">
    <property type="entry name" value="Inhibitor of apoptosis (IAP) repeat"/>
    <property type="match status" value="1"/>
</dbReference>
<gene>
    <name evidence="3" type="ORF">FQN60_015362</name>
</gene>
<dbReference type="EMBL" id="VOFY01000017">
    <property type="protein sequence ID" value="KAA8584154.1"/>
    <property type="molecule type" value="Genomic_DNA"/>
</dbReference>
<feature type="region of interest" description="Disordered" evidence="2">
    <location>
        <begin position="540"/>
        <end position="582"/>
    </location>
</feature>
<dbReference type="SMART" id="SM00238">
    <property type="entry name" value="BIR"/>
    <property type="match status" value="1"/>
</dbReference>
<name>A0A5J5CS73_9PERO</name>
<evidence type="ECO:0000313" key="4">
    <source>
        <dbReference type="Proteomes" id="UP000327493"/>
    </source>
</evidence>
<feature type="coiled-coil region" evidence="1">
    <location>
        <begin position="1587"/>
        <end position="1631"/>
    </location>
</feature>
<feature type="compositionally biased region" description="Acidic residues" evidence="2">
    <location>
        <begin position="431"/>
        <end position="441"/>
    </location>
</feature>
<evidence type="ECO:0000256" key="1">
    <source>
        <dbReference type="SAM" id="Coils"/>
    </source>
</evidence>
<dbReference type="Proteomes" id="UP000327493">
    <property type="component" value="Chromosome 17"/>
</dbReference>
<comment type="caution">
    <text evidence="3">The sequence shown here is derived from an EMBL/GenBank/DDBJ whole genome shotgun (WGS) entry which is preliminary data.</text>
</comment>
<dbReference type="PROSITE" id="PS50143">
    <property type="entry name" value="BIR_REPEAT_2"/>
    <property type="match status" value="1"/>
</dbReference>
<organism evidence="3 4">
    <name type="scientific">Etheostoma spectabile</name>
    <name type="common">orangethroat darter</name>
    <dbReference type="NCBI Taxonomy" id="54343"/>
    <lineage>
        <taxon>Eukaryota</taxon>
        <taxon>Metazoa</taxon>
        <taxon>Chordata</taxon>
        <taxon>Craniata</taxon>
        <taxon>Vertebrata</taxon>
        <taxon>Euteleostomi</taxon>
        <taxon>Actinopterygii</taxon>
        <taxon>Neopterygii</taxon>
        <taxon>Teleostei</taxon>
        <taxon>Neoteleostei</taxon>
        <taxon>Acanthomorphata</taxon>
        <taxon>Eupercaria</taxon>
        <taxon>Perciformes</taxon>
        <taxon>Percoidei</taxon>
        <taxon>Percidae</taxon>
        <taxon>Etheostomatinae</taxon>
        <taxon>Etheostoma</taxon>
    </lineage>
</organism>
<reference evidence="3 4" key="1">
    <citation type="submission" date="2019-08" db="EMBL/GenBank/DDBJ databases">
        <title>A chromosome-level genome assembly, high-density linkage maps, and genome scans reveal the genomic architecture of hybrid incompatibilities underlying speciation via character displacement in darters (Percidae: Etheostominae).</title>
        <authorList>
            <person name="Moran R.L."/>
            <person name="Catchen J.M."/>
            <person name="Fuller R.C."/>
        </authorList>
    </citation>
    <scope>NUCLEOTIDE SEQUENCE [LARGE SCALE GENOMIC DNA]</scope>
    <source>
        <strain evidence="3">EspeVRDwgs_2016</strain>
        <tissue evidence="3">Muscle</tissue>
    </source>
</reference>
<dbReference type="PANTHER" id="PTHR43939:SF114">
    <property type="entry name" value="ASTERLESS"/>
    <property type="match status" value="1"/>
</dbReference>
<feature type="region of interest" description="Disordered" evidence="2">
    <location>
        <begin position="787"/>
        <end position="829"/>
    </location>
</feature>
<dbReference type="GO" id="GO:0005815">
    <property type="term" value="C:microtubule organizing center"/>
    <property type="evidence" value="ECO:0007669"/>
    <property type="project" value="TreeGrafter"/>
</dbReference>
<keyword evidence="4" id="KW-1185">Reference proteome</keyword>
<dbReference type="Gene3D" id="1.10.1170.10">
    <property type="entry name" value="Inhibitor Of Apoptosis Protein (2mihbC-IAP-1), Chain A"/>
    <property type="match status" value="1"/>
</dbReference>
<evidence type="ECO:0000313" key="3">
    <source>
        <dbReference type="EMBL" id="KAA8584154.1"/>
    </source>
</evidence>
<proteinExistence type="predicted"/>
<dbReference type="PANTHER" id="PTHR43939">
    <property type="entry name" value="COILED-COIL DOMAIN-CONTAINING PROTEIN 158"/>
    <property type="match status" value="1"/>
</dbReference>